<reference evidence="1" key="1">
    <citation type="journal article" date="2021" name="bioRxiv">
        <title>Whole Genome Assembly and Annotation of Northern Wild Rice, Zizania palustris L., Supports a Whole Genome Duplication in the Zizania Genus.</title>
        <authorList>
            <person name="Haas M."/>
            <person name="Kono T."/>
            <person name="Macchietto M."/>
            <person name="Millas R."/>
            <person name="McGilp L."/>
            <person name="Shao M."/>
            <person name="Duquette J."/>
            <person name="Hirsch C.N."/>
            <person name="Kimball J."/>
        </authorList>
    </citation>
    <scope>NUCLEOTIDE SEQUENCE</scope>
    <source>
        <tissue evidence="1">Fresh leaf tissue</tissue>
    </source>
</reference>
<protein>
    <submittedName>
        <fullName evidence="1">Uncharacterized protein</fullName>
    </submittedName>
</protein>
<dbReference type="Proteomes" id="UP000729402">
    <property type="component" value="Unassembled WGS sequence"/>
</dbReference>
<gene>
    <name evidence="1" type="ORF">GUJ93_ZPchr0012g21320</name>
</gene>
<dbReference type="EMBL" id="JAAALK010000080">
    <property type="protein sequence ID" value="KAG8095372.1"/>
    <property type="molecule type" value="Genomic_DNA"/>
</dbReference>
<accession>A0A8J5WV30</accession>
<organism evidence="1 2">
    <name type="scientific">Zizania palustris</name>
    <name type="common">Northern wild rice</name>
    <dbReference type="NCBI Taxonomy" id="103762"/>
    <lineage>
        <taxon>Eukaryota</taxon>
        <taxon>Viridiplantae</taxon>
        <taxon>Streptophyta</taxon>
        <taxon>Embryophyta</taxon>
        <taxon>Tracheophyta</taxon>
        <taxon>Spermatophyta</taxon>
        <taxon>Magnoliopsida</taxon>
        <taxon>Liliopsida</taxon>
        <taxon>Poales</taxon>
        <taxon>Poaceae</taxon>
        <taxon>BOP clade</taxon>
        <taxon>Oryzoideae</taxon>
        <taxon>Oryzeae</taxon>
        <taxon>Zizaniinae</taxon>
        <taxon>Zizania</taxon>
    </lineage>
</organism>
<dbReference type="AlphaFoldDB" id="A0A8J5WV30"/>
<comment type="caution">
    <text evidence="1">The sequence shown here is derived from an EMBL/GenBank/DDBJ whole genome shotgun (WGS) entry which is preliminary data.</text>
</comment>
<sequence>MFTPAWPRGEGINSYQAAVLSLLASATSVAMRCKTTNSRKAVALCCATLIKKTKKNSSIDFLETVRWESLLGDALRGVVEKKKVLG</sequence>
<keyword evidence="2" id="KW-1185">Reference proteome</keyword>
<evidence type="ECO:0000313" key="1">
    <source>
        <dbReference type="EMBL" id="KAG8095372.1"/>
    </source>
</evidence>
<proteinExistence type="predicted"/>
<reference evidence="1" key="2">
    <citation type="submission" date="2021-02" db="EMBL/GenBank/DDBJ databases">
        <authorList>
            <person name="Kimball J.A."/>
            <person name="Haas M.W."/>
            <person name="Macchietto M."/>
            <person name="Kono T."/>
            <person name="Duquette J."/>
            <person name="Shao M."/>
        </authorList>
    </citation>
    <scope>NUCLEOTIDE SEQUENCE</scope>
    <source>
        <tissue evidence="1">Fresh leaf tissue</tissue>
    </source>
</reference>
<evidence type="ECO:0000313" key="2">
    <source>
        <dbReference type="Proteomes" id="UP000729402"/>
    </source>
</evidence>
<name>A0A8J5WV30_ZIZPA</name>